<feature type="non-terminal residue" evidence="2">
    <location>
        <position position="1"/>
    </location>
</feature>
<evidence type="ECO:0000313" key="2">
    <source>
        <dbReference type="EMBL" id="VEL40485.1"/>
    </source>
</evidence>
<gene>
    <name evidence="2" type="ORF">PXEA_LOCUS33925</name>
</gene>
<protein>
    <submittedName>
        <fullName evidence="2">Uncharacterized protein</fullName>
    </submittedName>
</protein>
<organism evidence="2 3">
    <name type="scientific">Protopolystoma xenopodis</name>
    <dbReference type="NCBI Taxonomy" id="117903"/>
    <lineage>
        <taxon>Eukaryota</taxon>
        <taxon>Metazoa</taxon>
        <taxon>Spiralia</taxon>
        <taxon>Lophotrochozoa</taxon>
        <taxon>Platyhelminthes</taxon>
        <taxon>Monogenea</taxon>
        <taxon>Polyopisthocotylea</taxon>
        <taxon>Polystomatidea</taxon>
        <taxon>Polystomatidae</taxon>
        <taxon>Protopolystoma</taxon>
    </lineage>
</organism>
<name>A0A3S5B4X1_9PLAT</name>
<dbReference type="Proteomes" id="UP000784294">
    <property type="component" value="Unassembled WGS sequence"/>
</dbReference>
<evidence type="ECO:0000256" key="1">
    <source>
        <dbReference type="SAM" id="MobiDB-lite"/>
    </source>
</evidence>
<reference evidence="2" key="1">
    <citation type="submission" date="2018-11" db="EMBL/GenBank/DDBJ databases">
        <authorList>
            <consortium name="Pathogen Informatics"/>
        </authorList>
    </citation>
    <scope>NUCLEOTIDE SEQUENCE</scope>
</reference>
<feature type="compositionally biased region" description="Basic and acidic residues" evidence="1">
    <location>
        <begin position="151"/>
        <end position="165"/>
    </location>
</feature>
<keyword evidence="3" id="KW-1185">Reference proteome</keyword>
<proteinExistence type="predicted"/>
<dbReference type="AlphaFoldDB" id="A0A3S5B4X1"/>
<dbReference type="EMBL" id="CAAALY010265089">
    <property type="protein sequence ID" value="VEL40485.1"/>
    <property type="molecule type" value="Genomic_DNA"/>
</dbReference>
<feature type="compositionally biased region" description="Acidic residues" evidence="1">
    <location>
        <begin position="134"/>
        <end position="150"/>
    </location>
</feature>
<feature type="region of interest" description="Disordered" evidence="1">
    <location>
        <begin position="53"/>
        <end position="165"/>
    </location>
</feature>
<sequence length="230" mass="24109">EIAFPAFSPLNALVATALAGPLRDFCSSKHFAITSLEESSEPHRIRQVVGCAPRDVAQSQTPLDETDSKASASPPATWWQSSSLFTGRCTGPAVGSEPLGSQMPSPDSVGLSGYSESKRKLTPGSLGFSLPGTLEEEGGEEEQEGNGGEEDDRRNGEESEAARGECEAMMSALGLGLESDTGVDVDLYGSGADKLETWAGGFGGTLQRHSLGCIEMRPSTVRRSRASQPG</sequence>
<comment type="caution">
    <text evidence="2">The sequence shown here is derived from an EMBL/GenBank/DDBJ whole genome shotgun (WGS) entry which is preliminary data.</text>
</comment>
<evidence type="ECO:0000313" key="3">
    <source>
        <dbReference type="Proteomes" id="UP000784294"/>
    </source>
</evidence>
<accession>A0A3S5B4X1</accession>